<feature type="transmembrane region" description="Helical" evidence="1">
    <location>
        <begin position="162"/>
        <end position="181"/>
    </location>
</feature>
<keyword evidence="1" id="KW-0472">Membrane</keyword>
<gene>
    <name evidence="3" type="ORF">AQUCO_02300197v1</name>
</gene>
<dbReference type="InterPro" id="IPR003675">
    <property type="entry name" value="Rce1/LyrA-like_dom"/>
</dbReference>
<dbReference type="AlphaFoldDB" id="A0A2G5DCN5"/>
<organism evidence="3 4">
    <name type="scientific">Aquilegia coerulea</name>
    <name type="common">Rocky mountain columbine</name>
    <dbReference type="NCBI Taxonomy" id="218851"/>
    <lineage>
        <taxon>Eukaryota</taxon>
        <taxon>Viridiplantae</taxon>
        <taxon>Streptophyta</taxon>
        <taxon>Embryophyta</taxon>
        <taxon>Tracheophyta</taxon>
        <taxon>Spermatophyta</taxon>
        <taxon>Magnoliopsida</taxon>
        <taxon>Ranunculales</taxon>
        <taxon>Ranunculaceae</taxon>
        <taxon>Thalictroideae</taxon>
        <taxon>Aquilegia</taxon>
    </lineage>
</organism>
<evidence type="ECO:0000259" key="2">
    <source>
        <dbReference type="Pfam" id="PF02517"/>
    </source>
</evidence>
<evidence type="ECO:0000313" key="3">
    <source>
        <dbReference type="EMBL" id="PIA41266.1"/>
    </source>
</evidence>
<evidence type="ECO:0000256" key="1">
    <source>
        <dbReference type="SAM" id="Phobius"/>
    </source>
</evidence>
<dbReference type="PANTHER" id="PTHR43592:SF4">
    <property type="entry name" value="CAAX AMINO TERMINAL PROTEASE FAMILY PROTEIN"/>
    <property type="match status" value="1"/>
</dbReference>
<dbReference type="EMBL" id="KZ305040">
    <property type="protein sequence ID" value="PIA41266.1"/>
    <property type="molecule type" value="Genomic_DNA"/>
</dbReference>
<evidence type="ECO:0000313" key="4">
    <source>
        <dbReference type="Proteomes" id="UP000230069"/>
    </source>
</evidence>
<reference evidence="3 4" key="1">
    <citation type="submission" date="2017-09" db="EMBL/GenBank/DDBJ databases">
        <title>WGS assembly of Aquilegia coerulea Goldsmith.</title>
        <authorList>
            <person name="Hodges S."/>
            <person name="Kramer E."/>
            <person name="Nordborg M."/>
            <person name="Tomkins J."/>
            <person name="Borevitz J."/>
            <person name="Derieg N."/>
            <person name="Yan J."/>
            <person name="Mihaltcheva S."/>
            <person name="Hayes R.D."/>
            <person name="Rokhsar D."/>
        </authorList>
    </citation>
    <scope>NUCLEOTIDE SEQUENCE [LARGE SCALE GENOMIC DNA]</scope>
    <source>
        <strain evidence="4">cv. Goldsmith</strain>
    </source>
</reference>
<dbReference type="Pfam" id="PF02517">
    <property type="entry name" value="Rce1-like"/>
    <property type="match status" value="1"/>
</dbReference>
<keyword evidence="4" id="KW-1185">Reference proteome</keyword>
<dbReference type="GO" id="GO:0004175">
    <property type="term" value="F:endopeptidase activity"/>
    <property type="evidence" value="ECO:0007669"/>
    <property type="project" value="UniProtKB-ARBA"/>
</dbReference>
<dbReference type="FunCoup" id="A0A2G5DCN5">
    <property type="interactions" value="952"/>
</dbReference>
<dbReference type="InParanoid" id="A0A2G5DCN5"/>
<keyword evidence="1" id="KW-0812">Transmembrane</keyword>
<feature type="transmembrane region" description="Helical" evidence="1">
    <location>
        <begin position="87"/>
        <end position="108"/>
    </location>
</feature>
<feature type="non-terminal residue" evidence="3">
    <location>
        <position position="1"/>
    </location>
</feature>
<dbReference type="Proteomes" id="UP000230069">
    <property type="component" value="Unassembled WGS sequence"/>
</dbReference>
<protein>
    <recommendedName>
        <fullName evidence="2">CAAX prenyl protease 2/Lysostaphin resistance protein A-like domain-containing protein</fullName>
    </recommendedName>
</protein>
<sequence length="304" mass="33585">PSCFPSPSPPTHVQNLNTIPTSSNVFFSHINYLLFSSPKSISKVPFNCNYSKKKQNNTVDDDFYEEFSVLSSDIPWEEESIWSTMGLYLFSLHIPLSFGGLSIIAQIMRQAILDPQTEALSILFIQTAELLGALALLNYTTKTQSKVTSLLLGSNLSKERNWVQASAVGFAVLALLVLLTSYLADRLVGPKVVNNSILKDIISSGSISEVACFLTYCFVTPILEEIVYRRFLLASLASTMKWQEAVIISSCIFSVAHFSSENFLQLFIIGCILGCSYTWSGNLRSSILLHSLYNAATLMATILS</sequence>
<keyword evidence="1" id="KW-1133">Transmembrane helix</keyword>
<dbReference type="STRING" id="218851.A0A2G5DCN5"/>
<proteinExistence type="predicted"/>
<name>A0A2G5DCN5_AQUCA</name>
<accession>A0A2G5DCN5</accession>
<dbReference type="OrthoDB" id="1742244at2759"/>
<feature type="domain" description="CAAX prenyl protease 2/Lysostaphin resistance protein A-like" evidence="2">
    <location>
        <begin position="209"/>
        <end position="295"/>
    </location>
</feature>
<dbReference type="PANTHER" id="PTHR43592">
    <property type="entry name" value="CAAX AMINO TERMINAL PROTEASE"/>
    <property type="match status" value="1"/>
</dbReference>
<dbReference type="GO" id="GO:0080120">
    <property type="term" value="P:CAAX-box protein maturation"/>
    <property type="evidence" value="ECO:0007669"/>
    <property type="project" value="UniProtKB-ARBA"/>
</dbReference>
<feature type="transmembrane region" description="Helical" evidence="1">
    <location>
        <begin position="120"/>
        <end position="141"/>
    </location>
</feature>